<dbReference type="EMBL" id="AP024449">
    <property type="protein sequence ID" value="BCS29528.1"/>
    <property type="molecule type" value="Genomic_DNA"/>
</dbReference>
<organism evidence="2 3">
    <name type="scientific">Aspergillus puulaauensis</name>
    <dbReference type="NCBI Taxonomy" id="1220207"/>
    <lineage>
        <taxon>Eukaryota</taxon>
        <taxon>Fungi</taxon>
        <taxon>Dikarya</taxon>
        <taxon>Ascomycota</taxon>
        <taxon>Pezizomycotina</taxon>
        <taxon>Eurotiomycetes</taxon>
        <taxon>Eurotiomycetidae</taxon>
        <taxon>Eurotiales</taxon>
        <taxon>Aspergillaceae</taxon>
        <taxon>Aspergillus</taxon>
    </lineage>
</organism>
<feature type="region of interest" description="Disordered" evidence="1">
    <location>
        <begin position="1"/>
        <end position="49"/>
    </location>
</feature>
<dbReference type="OrthoDB" id="5086080at2759"/>
<reference evidence="2" key="2">
    <citation type="submission" date="2021-02" db="EMBL/GenBank/DDBJ databases">
        <title>Aspergillus puulaauensis MK2 genome sequence.</title>
        <authorList>
            <person name="Futagami T."/>
            <person name="Mori K."/>
            <person name="Kadooka C."/>
            <person name="Tanaka T."/>
        </authorList>
    </citation>
    <scope>NUCLEOTIDE SEQUENCE</scope>
    <source>
        <strain evidence="2">MK2</strain>
    </source>
</reference>
<protein>
    <submittedName>
        <fullName evidence="2">Uncharacterized protein</fullName>
    </submittedName>
</protein>
<proteinExistence type="predicted"/>
<dbReference type="RefSeq" id="XP_041561714.1">
    <property type="nucleotide sequence ID" value="XM_041696044.1"/>
</dbReference>
<gene>
    <name evidence="2" type="ORF">APUU_71098A</name>
</gene>
<reference evidence="2" key="1">
    <citation type="submission" date="2021-01" db="EMBL/GenBank/DDBJ databases">
        <authorList>
            <consortium name="Aspergillus puulaauensis MK2 genome sequencing consortium"/>
            <person name="Kazuki M."/>
            <person name="Futagami T."/>
        </authorList>
    </citation>
    <scope>NUCLEOTIDE SEQUENCE</scope>
    <source>
        <strain evidence="2">MK2</strain>
    </source>
</reference>
<evidence type="ECO:0000313" key="2">
    <source>
        <dbReference type="EMBL" id="BCS29528.1"/>
    </source>
</evidence>
<keyword evidence="3" id="KW-1185">Reference proteome</keyword>
<dbReference type="Proteomes" id="UP000654913">
    <property type="component" value="Chromosome 7"/>
</dbReference>
<feature type="compositionally biased region" description="Basic and acidic residues" evidence="1">
    <location>
        <begin position="34"/>
        <end position="49"/>
    </location>
</feature>
<name>A0A7R8AU40_9EURO</name>
<sequence>MGPRESSSRAASTKPWSSGRVLTPSQRERKRYKDRVSKQEKQGKENETLKHLQSQVVALQNALQSHRILPVPMSPDESVNSCLLSPPTLDTPLQGQPCTVLASPAAPFNSQKLPASFTDGLSTTWPAIPPSLQASDSYTILEFSDKVLREPSQFSILDICSDAQLNQDAIIRGVLEGWHFMENRAYSCPLWKIISQIDELIFMQSGILTRLAMLSTILKMLMAVVYENNFGEIPSWYRPRFVHLLIYDR</sequence>
<dbReference type="GeneID" id="64979525"/>
<accession>A0A7R8AU40</accession>
<dbReference type="KEGG" id="apuu:APUU_71098A"/>
<evidence type="ECO:0000256" key="1">
    <source>
        <dbReference type="SAM" id="MobiDB-lite"/>
    </source>
</evidence>
<evidence type="ECO:0000313" key="3">
    <source>
        <dbReference type="Proteomes" id="UP000654913"/>
    </source>
</evidence>
<dbReference type="AlphaFoldDB" id="A0A7R8AU40"/>